<evidence type="ECO:0000313" key="2">
    <source>
        <dbReference type="WBParaSite" id="PDA_v2.g30251.t1"/>
    </source>
</evidence>
<keyword evidence="1" id="KW-1185">Reference proteome</keyword>
<name>A0A914QS61_9BILA</name>
<proteinExistence type="predicted"/>
<dbReference type="WBParaSite" id="PDA_v2.g30251.t1">
    <property type="protein sequence ID" value="PDA_v2.g30251.t1"/>
    <property type="gene ID" value="PDA_v2.g30251"/>
</dbReference>
<accession>A0A914QS61</accession>
<evidence type="ECO:0000313" key="1">
    <source>
        <dbReference type="Proteomes" id="UP000887578"/>
    </source>
</evidence>
<protein>
    <submittedName>
        <fullName evidence="2">Uncharacterized protein</fullName>
    </submittedName>
</protein>
<dbReference type="AlphaFoldDB" id="A0A914QS61"/>
<dbReference type="Proteomes" id="UP000887578">
    <property type="component" value="Unplaced"/>
</dbReference>
<sequence length="133" mass="15128">MEDFYVIPIEYEWKISEEKLETLADPWHPAKVISGQKRLQQCPGIIYGLKADIGGNDKNEEVLNIILCFYGSSFDELTIHGKFACFVKSANFATSFDSFTDAHDGDTRYGMLHSIIIIANNFFKMIGCMKFVQ</sequence>
<organism evidence="1 2">
    <name type="scientific">Panagrolaimus davidi</name>
    <dbReference type="NCBI Taxonomy" id="227884"/>
    <lineage>
        <taxon>Eukaryota</taxon>
        <taxon>Metazoa</taxon>
        <taxon>Ecdysozoa</taxon>
        <taxon>Nematoda</taxon>
        <taxon>Chromadorea</taxon>
        <taxon>Rhabditida</taxon>
        <taxon>Tylenchina</taxon>
        <taxon>Panagrolaimomorpha</taxon>
        <taxon>Panagrolaimoidea</taxon>
        <taxon>Panagrolaimidae</taxon>
        <taxon>Panagrolaimus</taxon>
    </lineage>
</organism>
<reference evidence="2" key="1">
    <citation type="submission" date="2022-11" db="UniProtKB">
        <authorList>
            <consortium name="WormBaseParasite"/>
        </authorList>
    </citation>
    <scope>IDENTIFICATION</scope>
</reference>